<evidence type="ECO:0000313" key="3">
    <source>
        <dbReference type="Proteomes" id="UP000185904"/>
    </source>
</evidence>
<reference evidence="2 3" key="1">
    <citation type="submission" date="2016-03" db="EMBL/GenBank/DDBJ databases">
        <title>The draft genome sequence of Fonsecaea nubica causative agent of cutaneous subcutaneous infection in human host.</title>
        <authorList>
            <person name="Costa F."/>
            <person name="Sybren D.H."/>
            <person name="Raittz R.T."/>
            <person name="Weiss V.A."/>
            <person name="Leao A.C."/>
            <person name="Gomes R."/>
            <person name="De Souza E.M."/>
            <person name="Pedrosa F.O."/>
            <person name="Steffens M.B."/>
            <person name="Bombassaro A."/>
            <person name="Tadra-Sfeir M.Z."/>
            <person name="Moreno L.F."/>
            <person name="Najafzadeh M.J."/>
            <person name="Felipe M.S."/>
            <person name="Teixeira M."/>
            <person name="Sun J."/>
            <person name="Xi L."/>
            <person name="Castro M.A."/>
            <person name="Vicente V.A."/>
        </authorList>
    </citation>
    <scope>NUCLEOTIDE SEQUENCE [LARGE SCALE GENOMIC DNA]</scope>
    <source>
        <strain evidence="2 3">CBS 269.64</strain>
    </source>
</reference>
<sequence>MEIWRYHPDGWHEPILFTRTRGRGGRRRDGEAIYLGHGVGATFHVPPYQRRSRRRSPRPAPWDYDNDSDYWSDDDDYSRYRRGIINNTNNHFTRNNPASFARALANNRVVVNNIYRSPRHYY</sequence>
<dbReference type="Proteomes" id="UP000185904">
    <property type="component" value="Unassembled WGS sequence"/>
</dbReference>
<feature type="region of interest" description="Disordered" evidence="1">
    <location>
        <begin position="45"/>
        <end position="73"/>
    </location>
</feature>
<accession>A0A178C7G8</accession>
<keyword evidence="3" id="KW-1185">Reference proteome</keyword>
<protein>
    <submittedName>
        <fullName evidence="2">Uncharacterized protein</fullName>
    </submittedName>
</protein>
<organism evidence="2 3">
    <name type="scientific">Fonsecaea nubica</name>
    <dbReference type="NCBI Taxonomy" id="856822"/>
    <lineage>
        <taxon>Eukaryota</taxon>
        <taxon>Fungi</taxon>
        <taxon>Dikarya</taxon>
        <taxon>Ascomycota</taxon>
        <taxon>Pezizomycotina</taxon>
        <taxon>Eurotiomycetes</taxon>
        <taxon>Chaetothyriomycetidae</taxon>
        <taxon>Chaetothyriales</taxon>
        <taxon>Herpotrichiellaceae</taxon>
        <taxon>Fonsecaea</taxon>
    </lineage>
</organism>
<comment type="caution">
    <text evidence="2">The sequence shown here is derived from an EMBL/GenBank/DDBJ whole genome shotgun (WGS) entry which is preliminary data.</text>
</comment>
<name>A0A178C7G8_9EURO</name>
<dbReference type="AlphaFoldDB" id="A0A178C7G8"/>
<evidence type="ECO:0000313" key="2">
    <source>
        <dbReference type="EMBL" id="OAL24893.1"/>
    </source>
</evidence>
<dbReference type="EMBL" id="LVCJ01000116">
    <property type="protein sequence ID" value="OAL24893.1"/>
    <property type="molecule type" value="Genomic_DNA"/>
</dbReference>
<evidence type="ECO:0000256" key="1">
    <source>
        <dbReference type="SAM" id="MobiDB-lite"/>
    </source>
</evidence>
<dbReference type="GeneID" id="34593986"/>
<proteinExistence type="predicted"/>
<gene>
    <name evidence="2" type="ORF">AYO20_10598</name>
</gene>
<dbReference type="RefSeq" id="XP_022495157.1">
    <property type="nucleotide sequence ID" value="XM_022648854.1"/>
</dbReference>
<feature type="compositionally biased region" description="Acidic residues" evidence="1">
    <location>
        <begin position="64"/>
        <end position="73"/>
    </location>
</feature>